<dbReference type="SUPFAM" id="SSF53098">
    <property type="entry name" value="Ribonuclease H-like"/>
    <property type="match status" value="1"/>
</dbReference>
<organism evidence="2 3">
    <name type="scientific">Gibberella intermedia</name>
    <name type="common">Bulb rot disease fungus</name>
    <name type="synonym">Fusarium proliferatum</name>
    <dbReference type="NCBI Taxonomy" id="948311"/>
    <lineage>
        <taxon>Eukaryota</taxon>
        <taxon>Fungi</taxon>
        <taxon>Dikarya</taxon>
        <taxon>Ascomycota</taxon>
        <taxon>Pezizomycotina</taxon>
        <taxon>Sordariomycetes</taxon>
        <taxon>Hypocreomycetidae</taxon>
        <taxon>Hypocreales</taxon>
        <taxon>Nectriaceae</taxon>
        <taxon>Fusarium</taxon>
        <taxon>Fusarium fujikuroi species complex</taxon>
    </lineage>
</organism>
<dbReference type="InterPro" id="IPR036397">
    <property type="entry name" value="RNaseH_sf"/>
</dbReference>
<dbReference type="EMBL" id="MRDB01000131">
    <property type="protein sequence ID" value="RKL21541.1"/>
    <property type="molecule type" value="Genomic_DNA"/>
</dbReference>
<protein>
    <recommendedName>
        <fullName evidence="4">RNase H type-1 domain-containing protein</fullName>
    </recommendedName>
</protein>
<reference evidence="2 3" key="1">
    <citation type="journal article" date="2018" name="Sci. Rep.">
        <title>Characterisation of pathogen-specific regions and novel effector candidates in Fusarium oxysporum f. sp. cepae.</title>
        <authorList>
            <person name="Armitage A.D."/>
            <person name="Taylor A."/>
            <person name="Sobczyk M.K."/>
            <person name="Baxter L."/>
            <person name="Greenfield B.P."/>
            <person name="Bates H.J."/>
            <person name="Wilson F."/>
            <person name="Jackson A.C."/>
            <person name="Ott S."/>
            <person name="Harrison R.J."/>
            <person name="Clarkson J.P."/>
        </authorList>
    </citation>
    <scope>NUCLEOTIDE SEQUENCE [LARGE SCALE GENOMIC DNA]</scope>
    <source>
        <strain evidence="2 3">Fp_A8</strain>
    </source>
</reference>
<evidence type="ECO:0008006" key="4">
    <source>
        <dbReference type="Google" id="ProtNLM"/>
    </source>
</evidence>
<evidence type="ECO:0000256" key="1">
    <source>
        <dbReference type="SAM" id="MobiDB-lite"/>
    </source>
</evidence>
<feature type="region of interest" description="Disordered" evidence="1">
    <location>
        <begin position="30"/>
        <end position="66"/>
    </location>
</feature>
<gene>
    <name evidence="2" type="ORF">BFJ72_g14827</name>
</gene>
<sequence length="235" mass="26103">MVLEQPQATVDPAYEGSAINQQTLQRMSKVMNQGERDPASRPTARRKSLDEAHSLASRTRPPTQPTYYDLIKRGHQRQTENVFRTRLRRADELLAPCPRPKLIQRCFRQEEIAPLQTASKEKTTSAFLYWLQSLGPLTLAVYSDGSLSSEGAASNGFTIHQNNVPIFIGRGRLGPAEVFDAEAIGALEGLKAALNLREVATQNIYICLDNLAAATCLRGTPSDSSQDVFLEFLWL</sequence>
<dbReference type="Gene3D" id="3.30.420.10">
    <property type="entry name" value="Ribonuclease H-like superfamily/Ribonuclease H"/>
    <property type="match status" value="1"/>
</dbReference>
<accession>A0A420RWW7</accession>
<name>A0A420RWW7_GIBIN</name>
<dbReference type="Proteomes" id="UP000283569">
    <property type="component" value="Unassembled WGS sequence"/>
</dbReference>
<proteinExistence type="predicted"/>
<dbReference type="GO" id="GO:0003676">
    <property type="term" value="F:nucleic acid binding"/>
    <property type="evidence" value="ECO:0007669"/>
    <property type="project" value="InterPro"/>
</dbReference>
<dbReference type="InterPro" id="IPR012337">
    <property type="entry name" value="RNaseH-like_sf"/>
</dbReference>
<evidence type="ECO:0000313" key="2">
    <source>
        <dbReference type="EMBL" id="RKL21541.1"/>
    </source>
</evidence>
<dbReference type="AlphaFoldDB" id="A0A420RWW7"/>
<comment type="caution">
    <text evidence="2">The sequence shown here is derived from an EMBL/GenBank/DDBJ whole genome shotgun (WGS) entry which is preliminary data.</text>
</comment>
<evidence type="ECO:0000313" key="3">
    <source>
        <dbReference type="Proteomes" id="UP000283569"/>
    </source>
</evidence>
<dbReference type="CDD" id="cd09276">
    <property type="entry name" value="Rnase_HI_RT_non_LTR"/>
    <property type="match status" value="1"/>
</dbReference>